<evidence type="ECO:0000256" key="1">
    <source>
        <dbReference type="SAM" id="MobiDB-lite"/>
    </source>
</evidence>
<dbReference type="Pfam" id="PF11209">
    <property type="entry name" value="LmeA"/>
    <property type="match status" value="1"/>
</dbReference>
<accession>A0A1V2IIX5</accession>
<dbReference type="OrthoDB" id="3215846at2"/>
<dbReference type="AlphaFoldDB" id="A0A1V2IIX5"/>
<feature type="region of interest" description="Disordered" evidence="1">
    <location>
        <begin position="1"/>
        <end position="99"/>
    </location>
</feature>
<reference evidence="4" key="1">
    <citation type="submission" date="2016-10" db="EMBL/GenBank/DDBJ databases">
        <title>Frankia sp. NRRL B-16386 Genome sequencing.</title>
        <authorList>
            <person name="Ghodhbane-Gtari F."/>
            <person name="Swanson E."/>
            <person name="Gueddou A."/>
            <person name="Hezbri K."/>
            <person name="Ktari K."/>
            <person name="Nouioui I."/>
            <person name="Morris K."/>
            <person name="Simpson S."/>
            <person name="Abebe-Akele F."/>
            <person name="Thomas K."/>
            <person name="Gtari M."/>
            <person name="Tisa L.S."/>
        </authorList>
    </citation>
    <scope>NUCLEOTIDE SEQUENCE [LARGE SCALE GENOMIC DNA]</scope>
    <source>
        <strain evidence="4">NRRL B-16386</strain>
    </source>
</reference>
<sequence length="410" mass="43110">MNQERGEDGREPGDATRVPRPGASRGWPEAPDADGSATQHIPRRTVPPGSTPVPARPPGTFGPTDPPPPASSYRPGRVAPTAAAEPWDETRGWARPTGQDSGYEVLYPAAAYGGFDAAPPGSGGGRPPDDASGAGPGVGGGVGVEPPTRWHPPRRRVIILTAIPLVLILLLVVFDRVAVSVAEREMAKQLRTSVVENVACGAPPPTVKDVSIGGFPFLTQVLFGKFQNIGVNVENLSTPDLRIASIQAHLKGIHVPFSQIVRNDVGEVRVDSAQATVRVRYDDLNTFLATQPGDLQITPTDNGRRVEITGTADVPLLGSQRVGGVTTFEVRDNKLILVPTEITLRGLLNLNIPLGGLGELIPSIPIPVGELPFQLDITKASTDASGLSLSAVATNLVLPKAEKAPRCKPS</sequence>
<evidence type="ECO:0000313" key="4">
    <source>
        <dbReference type="Proteomes" id="UP000188929"/>
    </source>
</evidence>
<dbReference type="Proteomes" id="UP000188929">
    <property type="component" value="Unassembled WGS sequence"/>
</dbReference>
<keyword evidence="2" id="KW-0472">Membrane</keyword>
<organism evidence="3 4">
    <name type="scientific">Pseudofrankia asymbiotica</name>
    <dbReference type="NCBI Taxonomy" id="1834516"/>
    <lineage>
        <taxon>Bacteria</taxon>
        <taxon>Bacillati</taxon>
        <taxon>Actinomycetota</taxon>
        <taxon>Actinomycetes</taxon>
        <taxon>Frankiales</taxon>
        <taxon>Frankiaceae</taxon>
        <taxon>Pseudofrankia</taxon>
    </lineage>
</organism>
<keyword evidence="4" id="KW-1185">Reference proteome</keyword>
<comment type="caution">
    <text evidence="3">The sequence shown here is derived from an EMBL/GenBank/DDBJ whole genome shotgun (WGS) entry which is preliminary data.</text>
</comment>
<evidence type="ECO:0008006" key="5">
    <source>
        <dbReference type="Google" id="ProtNLM"/>
    </source>
</evidence>
<dbReference type="STRING" id="1834516.BL253_05170"/>
<keyword evidence="2" id="KW-0812">Transmembrane</keyword>
<protein>
    <recommendedName>
        <fullName evidence="5">DUF2993 domain-containing protein</fullName>
    </recommendedName>
</protein>
<keyword evidence="2" id="KW-1133">Transmembrane helix</keyword>
<feature type="region of interest" description="Disordered" evidence="1">
    <location>
        <begin position="117"/>
        <end position="148"/>
    </location>
</feature>
<feature type="compositionally biased region" description="Gly residues" evidence="1">
    <location>
        <begin position="134"/>
        <end position="143"/>
    </location>
</feature>
<dbReference type="EMBL" id="MOMC01000010">
    <property type="protein sequence ID" value="ONH32426.1"/>
    <property type="molecule type" value="Genomic_DNA"/>
</dbReference>
<name>A0A1V2IIX5_9ACTN</name>
<feature type="transmembrane region" description="Helical" evidence="2">
    <location>
        <begin position="157"/>
        <end position="174"/>
    </location>
</feature>
<evidence type="ECO:0000313" key="3">
    <source>
        <dbReference type="EMBL" id="ONH32426.1"/>
    </source>
</evidence>
<proteinExistence type="predicted"/>
<gene>
    <name evidence="3" type="ORF">BL253_05170</name>
</gene>
<evidence type="ECO:0000256" key="2">
    <source>
        <dbReference type="SAM" id="Phobius"/>
    </source>
</evidence>
<dbReference type="RefSeq" id="WP_076814072.1">
    <property type="nucleotide sequence ID" value="NZ_MOMC01000010.1"/>
</dbReference>
<feature type="compositionally biased region" description="Basic and acidic residues" evidence="1">
    <location>
        <begin position="1"/>
        <end position="14"/>
    </location>
</feature>
<dbReference type="InterPro" id="IPR021373">
    <property type="entry name" value="DUF2993"/>
</dbReference>